<evidence type="ECO:0000313" key="2">
    <source>
        <dbReference type="EMBL" id="TYR99092.1"/>
    </source>
</evidence>
<evidence type="ECO:0000256" key="1">
    <source>
        <dbReference type="SAM" id="Phobius"/>
    </source>
</evidence>
<evidence type="ECO:0000313" key="3">
    <source>
        <dbReference type="Proteomes" id="UP000325182"/>
    </source>
</evidence>
<name>A0A5D4MBJ3_9BACI</name>
<gene>
    <name evidence="2" type="ORF">FZC84_12005</name>
</gene>
<keyword evidence="1" id="KW-1133">Transmembrane helix</keyword>
<dbReference type="Proteomes" id="UP000325182">
    <property type="component" value="Unassembled WGS sequence"/>
</dbReference>
<accession>A0A5D4MBJ3</accession>
<dbReference type="EMBL" id="VTEG01000007">
    <property type="protein sequence ID" value="TYR99092.1"/>
    <property type="molecule type" value="Genomic_DNA"/>
</dbReference>
<dbReference type="AlphaFoldDB" id="A0A5D4MBJ3"/>
<sequence length="63" mass="7210">MKQAKAYEEHSSTFAHLQLQRAQKERDMLKLKYEKADTARILWKLAAVAMAAFIFVQTLGGNL</sequence>
<reference evidence="2 3" key="1">
    <citation type="submission" date="2019-08" db="EMBL/GenBank/DDBJ databases">
        <title>Bacillus genomes from the desert of Cuatro Cienegas, Coahuila.</title>
        <authorList>
            <person name="Olmedo-Alvarez G."/>
        </authorList>
    </citation>
    <scope>NUCLEOTIDE SEQUENCE [LARGE SCALE GENOMIC DNA]</scope>
    <source>
        <strain evidence="2 3">CH128b_4D</strain>
    </source>
</reference>
<organism evidence="2 3">
    <name type="scientific">Rossellomorea vietnamensis</name>
    <dbReference type="NCBI Taxonomy" id="218284"/>
    <lineage>
        <taxon>Bacteria</taxon>
        <taxon>Bacillati</taxon>
        <taxon>Bacillota</taxon>
        <taxon>Bacilli</taxon>
        <taxon>Bacillales</taxon>
        <taxon>Bacillaceae</taxon>
        <taxon>Rossellomorea</taxon>
    </lineage>
</organism>
<keyword evidence="1" id="KW-0472">Membrane</keyword>
<proteinExistence type="predicted"/>
<protein>
    <submittedName>
        <fullName evidence="2">Uncharacterized protein</fullName>
    </submittedName>
</protein>
<dbReference type="RefSeq" id="WP_148954012.1">
    <property type="nucleotide sequence ID" value="NZ_VTEG01000007.1"/>
</dbReference>
<comment type="caution">
    <text evidence="2">The sequence shown here is derived from an EMBL/GenBank/DDBJ whole genome shotgun (WGS) entry which is preliminary data.</text>
</comment>
<keyword evidence="1" id="KW-0812">Transmembrane</keyword>
<feature type="transmembrane region" description="Helical" evidence="1">
    <location>
        <begin position="41"/>
        <end position="60"/>
    </location>
</feature>